<protein>
    <submittedName>
        <fullName evidence="3">Hypothetical_protein</fullName>
    </submittedName>
</protein>
<dbReference type="EMBL" id="CAXDID020000259">
    <property type="protein sequence ID" value="CAL6066170.1"/>
    <property type="molecule type" value="Genomic_DNA"/>
</dbReference>
<comment type="caution">
    <text evidence="2">The sequence shown here is derived from an EMBL/GenBank/DDBJ whole genome shotgun (WGS) entry which is preliminary data.</text>
</comment>
<evidence type="ECO:0000256" key="1">
    <source>
        <dbReference type="SAM" id="Phobius"/>
    </source>
</evidence>
<organism evidence="2">
    <name type="scientific">Hexamita inflata</name>
    <dbReference type="NCBI Taxonomy" id="28002"/>
    <lineage>
        <taxon>Eukaryota</taxon>
        <taxon>Metamonada</taxon>
        <taxon>Diplomonadida</taxon>
        <taxon>Hexamitidae</taxon>
        <taxon>Hexamitinae</taxon>
        <taxon>Hexamita</taxon>
    </lineage>
</organism>
<dbReference type="AlphaFoldDB" id="A0AA86NLD7"/>
<keyword evidence="1" id="KW-1133">Transmembrane helix</keyword>
<evidence type="ECO:0000313" key="2">
    <source>
        <dbReference type="EMBL" id="CAI9921153.1"/>
    </source>
</evidence>
<keyword evidence="1" id="KW-0812">Transmembrane</keyword>
<gene>
    <name evidence="3" type="ORF">HINF_LOCUS52191</name>
    <name evidence="2" type="ORF">HINF_LOCUS8798</name>
</gene>
<evidence type="ECO:0000313" key="4">
    <source>
        <dbReference type="Proteomes" id="UP001642409"/>
    </source>
</evidence>
<evidence type="ECO:0000313" key="3">
    <source>
        <dbReference type="EMBL" id="CAL6066170.1"/>
    </source>
</evidence>
<proteinExistence type="predicted"/>
<keyword evidence="4" id="KW-1185">Reference proteome</keyword>
<accession>A0AA86NLD7</accession>
<reference evidence="3 4" key="2">
    <citation type="submission" date="2024-07" db="EMBL/GenBank/DDBJ databases">
        <authorList>
            <person name="Akdeniz Z."/>
        </authorList>
    </citation>
    <scope>NUCLEOTIDE SEQUENCE [LARGE SCALE GENOMIC DNA]</scope>
</reference>
<dbReference type="EMBL" id="CATOUU010000217">
    <property type="protein sequence ID" value="CAI9921153.1"/>
    <property type="molecule type" value="Genomic_DNA"/>
</dbReference>
<reference evidence="2" key="1">
    <citation type="submission" date="2023-06" db="EMBL/GenBank/DDBJ databases">
        <authorList>
            <person name="Kurt Z."/>
        </authorList>
    </citation>
    <scope>NUCLEOTIDE SEQUENCE</scope>
</reference>
<feature type="transmembrane region" description="Helical" evidence="1">
    <location>
        <begin position="129"/>
        <end position="148"/>
    </location>
</feature>
<dbReference type="Proteomes" id="UP001642409">
    <property type="component" value="Unassembled WGS sequence"/>
</dbReference>
<keyword evidence="1" id="KW-0472">Membrane</keyword>
<sequence length="1256" mass="144276">MIFSCILAEFLEVNIQWIGNLRYPSKAYYVLVTMQPRNDSEFQEFTDVGPDMPKTCSEFSLKVRTGGKSIVPEFYSQYYTNNICEITFNVSKSMVGTSYLEFYRNNTLIGTPLQQNITNIIVTSYTNTIYIVATAGIITLSIIIVYIARRRDERKAALSALLVEMSNHQSLDTDYIQRLEDQQLKQFEEEQYKKNPLKKYDNSIECNWNQTCLEQHVKHAELWFNIFQLEKDVCVSAYFIKGNERVYKKDEIAQYLYNEQENFVIIVQKQQFSGYKAGELLKICDKEDTDTEVSNQPDSNFTYANYVIELLQEERRIIDQEHVFVDRIHQQMYENIQLQSNASQMMTMDTDAVDIFSQVQAKLNSQNITNLQQVVQSLQEQEVQPPEDNVPPPQQPEFEKMFTAEIDEQNMLPQNDFMNFNYGQDEQTQQLLPVLAQIMRDQMQLTDQYSYKRRPDQQTQMDNQLPVFDEDSDQTNESDMMKLQQISKQPSLVNLHEKPPTGKTSMPAKIDEDFELPAFGFGGSKDVLGNLPTFKPIDVNIGNDLKNLLSGLPIAPVNSNNDTEMMLPSFDFQNNLPTFNELDQSVKSSTPVINDDAMDLPFFGDNENEMLSLPSFQQNPVENIVPGLDNLQLPAFDNEAHAMDLPMFQNPAEGNNDGIDLLIFQNANVENNDGMNLPMFQNAEENKDMNLPVFQNPIESNNNAMDLPMFQNVATENNETMDLPMFQNMATESNNEGMDLPMCQNNNIAVESNNEVLDLPMFQNPIEIDTNNDAMDLPMFQNPIETNNVDLPLQFEQQPKINFDLPAFETQNEMQSLPSFQQIKATEEPLVLPTFDNFEPTLPQIPETQVQSIVAQAEVKTESNELPEPCFDLPVFDNISEVLNRQALEMQQADTNEELPLVQDIGFNLPIFQKDNEQFEVEMILPSFELPVLPSVENQFMNGARTPEQWESNQDNPKIYKNNVSVEHHPILQNKILAQGQSELPKVLEHQNSYLQGLPEIESIDGVLDNDKTEVTSDVRSEVRSDTMRFNPYSGARSPISGSISIGQIAVNMASNLQSHQISQNDNNTVHNDLLQQDFLTEEVFVNYRDGFERRKQEINIIEKPHITSNLASCTNISSLFKSSKYFRLCFAAKICQELHNQNPNCLFLNVNFTVNVQEIQIQNKIVNLKIQLFNRSDINFSCMLNQMFPSYDAIPFKRLQVLSFVLFCAQITYQKQMDFQTFLGHVAKHFDDVGIYLLQFSLQENVAEVIRMMIE</sequence>
<name>A0AA86NLD7_9EUKA</name>